<reference evidence="2 3" key="1">
    <citation type="journal article" date="2014" name="BMC Genomics">
        <title>Architecture and functions of a multipartite genome of the methylotrophic bacterium Paracoccus aminophilus JCM 7686, containing primary and secondary chromids.</title>
        <authorList>
            <person name="Dziewit L."/>
            <person name="Czarnecki J."/>
            <person name="Wibberg D."/>
            <person name="Radlinska M."/>
            <person name="Mrozek P."/>
            <person name="Szymczak M."/>
            <person name="Schluter A."/>
            <person name="Puhler A."/>
            <person name="Bartosik D."/>
        </authorList>
    </citation>
    <scope>NUCLEOTIDE SEQUENCE [LARGE SCALE GENOMIC DNA]</scope>
    <source>
        <strain evidence="2">JCM 7686</strain>
        <plasmid evidence="3">Plasmid pAMI5</plasmid>
    </source>
</reference>
<keyword evidence="3" id="KW-1185">Reference proteome</keyword>
<dbReference type="EMBL" id="CP006653">
    <property type="protein sequence ID" value="AGT11166.1"/>
    <property type="molecule type" value="Genomic_DNA"/>
</dbReference>
<name>S5Z159_PARAH</name>
<protein>
    <recommendedName>
        <fullName evidence="4">DUF3307 domain-containing protein</fullName>
    </recommendedName>
</protein>
<keyword evidence="1" id="KW-0812">Transmembrane</keyword>
<keyword evidence="2" id="KW-0614">Plasmid</keyword>
<sequence>MLTSNLADLFALMVFGHMLGDYPLQGAFLSRAKNRSDPLPGTPWYQALAAHAIIQGGIVGIITGSLVLALLETVIHALIDDAKCRNKIGFNLDQLLHILCKLLWIGLLVIWT</sequence>
<feature type="transmembrane region" description="Helical" evidence="1">
    <location>
        <begin position="48"/>
        <end position="71"/>
    </location>
</feature>
<evidence type="ECO:0000256" key="1">
    <source>
        <dbReference type="SAM" id="Phobius"/>
    </source>
</evidence>
<dbReference type="InterPro" id="IPR021737">
    <property type="entry name" value="Phage_phiKZ_Orf197"/>
</dbReference>
<dbReference type="RefSeq" id="WP_020952937.1">
    <property type="nucleotide sequence ID" value="NC_022043.1"/>
</dbReference>
<dbReference type="OrthoDB" id="8536716at2"/>
<dbReference type="Proteomes" id="UP000015480">
    <property type="component" value="Plasmid pAMI5"/>
</dbReference>
<feature type="transmembrane region" description="Helical" evidence="1">
    <location>
        <begin position="92"/>
        <end position="111"/>
    </location>
</feature>
<keyword evidence="1" id="KW-0472">Membrane</keyword>
<organism evidence="2 3">
    <name type="scientific">Paracoccus aminophilus JCM 7686</name>
    <dbReference type="NCBI Taxonomy" id="1367847"/>
    <lineage>
        <taxon>Bacteria</taxon>
        <taxon>Pseudomonadati</taxon>
        <taxon>Pseudomonadota</taxon>
        <taxon>Alphaproteobacteria</taxon>
        <taxon>Rhodobacterales</taxon>
        <taxon>Paracoccaceae</taxon>
        <taxon>Paracoccus</taxon>
    </lineage>
</organism>
<keyword evidence="1" id="KW-1133">Transmembrane helix</keyword>
<evidence type="ECO:0000313" key="2">
    <source>
        <dbReference type="EMBL" id="AGT11166.1"/>
    </source>
</evidence>
<dbReference type="Pfam" id="PF11750">
    <property type="entry name" value="DUF3307"/>
    <property type="match status" value="1"/>
</dbReference>
<dbReference type="HOGENOM" id="CLU_151352_0_0_5"/>
<proteinExistence type="predicted"/>
<dbReference type="PATRIC" id="fig|1367847.3.peg.4133"/>
<gene>
    <name evidence="2" type="ORF">JCM7686_pAMI5p100</name>
</gene>
<dbReference type="KEGG" id="pami:JCM7686_pAMI5p100"/>
<dbReference type="AlphaFoldDB" id="S5Z159"/>
<evidence type="ECO:0000313" key="3">
    <source>
        <dbReference type="Proteomes" id="UP000015480"/>
    </source>
</evidence>
<accession>S5Z159</accession>
<geneLocation type="plasmid" evidence="2 3">
    <name>pAMI5</name>
</geneLocation>
<evidence type="ECO:0008006" key="4">
    <source>
        <dbReference type="Google" id="ProtNLM"/>
    </source>
</evidence>